<dbReference type="Gene3D" id="3.30.70.600">
    <property type="entry name" value="Ribosomal protein S10 domain"/>
    <property type="match status" value="1"/>
</dbReference>
<dbReference type="SUPFAM" id="SSF64268">
    <property type="entry name" value="PX domain"/>
    <property type="match status" value="1"/>
</dbReference>
<dbReference type="GO" id="GO:0035091">
    <property type="term" value="F:phosphatidylinositol binding"/>
    <property type="evidence" value="ECO:0007669"/>
    <property type="project" value="InterPro"/>
</dbReference>
<dbReference type="InterPro" id="IPR036871">
    <property type="entry name" value="PX_dom_sf"/>
</dbReference>
<dbReference type="SMART" id="SM01403">
    <property type="entry name" value="Ribosomal_S10"/>
    <property type="match status" value="1"/>
</dbReference>
<dbReference type="PANTHER" id="PTHR13473:SF0">
    <property type="entry name" value="LARGE RIBOSOMAL SUBUNIT PROTEIN ML48"/>
    <property type="match status" value="1"/>
</dbReference>
<dbReference type="Gene3D" id="3.30.1520.10">
    <property type="entry name" value="Phox-like domain"/>
    <property type="match status" value="1"/>
</dbReference>
<dbReference type="GO" id="GO:0005761">
    <property type="term" value="C:mitochondrial ribosome"/>
    <property type="evidence" value="ECO:0007669"/>
    <property type="project" value="InterPro"/>
</dbReference>
<evidence type="ECO:0000313" key="5">
    <source>
        <dbReference type="Proteomes" id="UP000054815"/>
    </source>
</evidence>
<evidence type="ECO:0000256" key="1">
    <source>
        <dbReference type="ARBA" id="ARBA00022980"/>
    </source>
</evidence>
<sequence length="302" mass="34620">MSCQAFRNCLKCILINTNAKLSFLNSFSIRKVSQVTQSLDDEESRNLQSRALYEPIVEKPFKLPSHGAVNVFISGYDFVVLEHFQSYIHKLARLMGFKIANTWASPARSFKCTVYKIGSAAISDQFEFRKYERNVQIEDFFSSTGSLLIDIIKTDLPEGVTLNVKSHTKADEEYRYIPDLELKEQRKLLETVNIMEESEERIEEVADVEAERIGKLAISKSDEIEIDPANPEDAVESEEPFLTVDISDALSEKDKIKFTVHMKTNFPAFTQKETSVVREHDEFLWLYDAIEENPLYAGYIVS</sequence>
<dbReference type="GO" id="GO:1990904">
    <property type="term" value="C:ribonucleoprotein complex"/>
    <property type="evidence" value="ECO:0007669"/>
    <property type="project" value="UniProtKB-KW"/>
</dbReference>
<dbReference type="Pfam" id="PF00338">
    <property type="entry name" value="Ribosomal_S10"/>
    <property type="match status" value="1"/>
</dbReference>
<dbReference type="Proteomes" id="UP000054815">
    <property type="component" value="Unassembled WGS sequence"/>
</dbReference>
<evidence type="ECO:0000259" key="3">
    <source>
        <dbReference type="SMART" id="SM01403"/>
    </source>
</evidence>
<accession>A0A0V0Y5Q7</accession>
<evidence type="ECO:0000256" key="2">
    <source>
        <dbReference type="ARBA" id="ARBA00023274"/>
    </source>
</evidence>
<gene>
    <name evidence="4" type="primary">SNX6</name>
    <name evidence="4" type="ORF">T4E_11192</name>
</gene>
<dbReference type="EMBL" id="JYDU01000054">
    <property type="protein sequence ID" value="KRX95592.1"/>
    <property type="molecule type" value="Genomic_DNA"/>
</dbReference>
<dbReference type="InterPro" id="IPR036838">
    <property type="entry name" value="Ribosomal_uS10_dom_sf"/>
</dbReference>
<protein>
    <submittedName>
        <fullName evidence="4">Sorting nexin-6</fullName>
    </submittedName>
</protein>
<keyword evidence="2" id="KW-0687">Ribonucleoprotein</keyword>
<dbReference type="AlphaFoldDB" id="A0A0V0Y5Q7"/>
<dbReference type="PANTHER" id="PTHR13473">
    <property type="entry name" value="MITOCHONDRIAL RIBOSOMAL PROTEIN L48"/>
    <property type="match status" value="1"/>
</dbReference>
<dbReference type="SUPFAM" id="SSF54999">
    <property type="entry name" value="Ribosomal protein S10"/>
    <property type="match status" value="1"/>
</dbReference>
<reference evidence="4 5" key="1">
    <citation type="submission" date="2015-01" db="EMBL/GenBank/DDBJ databases">
        <title>Evolution of Trichinella species and genotypes.</title>
        <authorList>
            <person name="Korhonen P.K."/>
            <person name="Edoardo P."/>
            <person name="Giuseppe L.R."/>
            <person name="Gasser R.B."/>
        </authorList>
    </citation>
    <scope>NUCLEOTIDE SEQUENCE [LARGE SCALE GENOMIC DNA]</scope>
    <source>
        <strain evidence="4">ISS141</strain>
    </source>
</reference>
<feature type="domain" description="Small ribosomal subunit protein uS10" evidence="3">
    <location>
        <begin position="70"/>
        <end position="165"/>
    </location>
</feature>
<organism evidence="4 5">
    <name type="scientific">Trichinella pseudospiralis</name>
    <name type="common">Parasitic roundworm</name>
    <dbReference type="NCBI Taxonomy" id="6337"/>
    <lineage>
        <taxon>Eukaryota</taxon>
        <taxon>Metazoa</taxon>
        <taxon>Ecdysozoa</taxon>
        <taxon>Nematoda</taxon>
        <taxon>Enoplea</taxon>
        <taxon>Dorylaimia</taxon>
        <taxon>Trichinellida</taxon>
        <taxon>Trichinellidae</taxon>
        <taxon>Trichinella</taxon>
    </lineage>
</organism>
<dbReference type="InterPro" id="IPR027487">
    <property type="entry name" value="Ribosomal_mL48"/>
</dbReference>
<name>A0A0V0Y5Q7_TRIPS</name>
<proteinExistence type="predicted"/>
<keyword evidence="1" id="KW-0689">Ribosomal protein</keyword>
<evidence type="ECO:0000313" key="4">
    <source>
        <dbReference type="EMBL" id="KRX95592.1"/>
    </source>
</evidence>
<comment type="caution">
    <text evidence="4">The sequence shown here is derived from an EMBL/GenBank/DDBJ whole genome shotgun (WGS) entry which is preliminary data.</text>
</comment>
<dbReference type="InterPro" id="IPR027486">
    <property type="entry name" value="Ribosomal_uS10_dom"/>
</dbReference>